<organism evidence="2 3">
    <name type="scientific">Opisthorchis viverrini</name>
    <name type="common">Southeast Asian liver fluke</name>
    <dbReference type="NCBI Taxonomy" id="6198"/>
    <lineage>
        <taxon>Eukaryota</taxon>
        <taxon>Metazoa</taxon>
        <taxon>Spiralia</taxon>
        <taxon>Lophotrochozoa</taxon>
        <taxon>Platyhelminthes</taxon>
        <taxon>Trematoda</taxon>
        <taxon>Digenea</taxon>
        <taxon>Opisthorchiida</taxon>
        <taxon>Opisthorchiata</taxon>
        <taxon>Opisthorchiidae</taxon>
        <taxon>Opisthorchis</taxon>
    </lineage>
</organism>
<reference evidence="2 3" key="1">
    <citation type="submission" date="2013-11" db="EMBL/GenBank/DDBJ databases">
        <title>Opisthorchis viverrini - life in the bile duct.</title>
        <authorList>
            <person name="Young N.D."/>
            <person name="Nagarajan N."/>
            <person name="Lin S.J."/>
            <person name="Korhonen P.K."/>
            <person name="Jex A.R."/>
            <person name="Hall R.S."/>
            <person name="Safavi-Hemami H."/>
            <person name="Kaewkong W."/>
            <person name="Bertrand D."/>
            <person name="Gao S."/>
            <person name="Seet Q."/>
            <person name="Wongkham S."/>
            <person name="Teh B.T."/>
            <person name="Wongkham C."/>
            <person name="Intapan P.M."/>
            <person name="Maleewong W."/>
            <person name="Yang X."/>
            <person name="Hu M."/>
            <person name="Wang Z."/>
            <person name="Hofmann A."/>
            <person name="Sternberg P.W."/>
            <person name="Tan P."/>
            <person name="Wang J."/>
            <person name="Gasser R.B."/>
        </authorList>
    </citation>
    <scope>NUCLEOTIDE SEQUENCE [LARGE SCALE GENOMIC DNA]</scope>
</reference>
<evidence type="ECO:0000256" key="1">
    <source>
        <dbReference type="SAM" id="MobiDB-lite"/>
    </source>
</evidence>
<gene>
    <name evidence="2" type="ORF">T265_04957</name>
</gene>
<evidence type="ECO:0000313" key="3">
    <source>
        <dbReference type="Proteomes" id="UP000054324"/>
    </source>
</evidence>
<dbReference type="CTD" id="20319139"/>
<dbReference type="Proteomes" id="UP000054324">
    <property type="component" value="Unassembled WGS sequence"/>
</dbReference>
<feature type="region of interest" description="Disordered" evidence="1">
    <location>
        <begin position="1"/>
        <end position="26"/>
    </location>
</feature>
<dbReference type="RefSeq" id="XP_009168098.1">
    <property type="nucleotide sequence ID" value="XM_009169834.1"/>
</dbReference>
<name>A0A074ZL93_OPIVI</name>
<feature type="compositionally biased region" description="Polar residues" evidence="1">
    <location>
        <begin position="9"/>
        <end position="25"/>
    </location>
</feature>
<sequence>MRLPGGEIQSYTKGGQPNSFPSLNGSEAPILRKMQISSNNLSNFAVRFVMLFTPASCKLLPQE</sequence>
<accession>A0A074ZL93</accession>
<keyword evidence="3" id="KW-1185">Reference proteome</keyword>
<dbReference type="EMBL" id="KL596706">
    <property type="protein sequence ID" value="KER28118.1"/>
    <property type="molecule type" value="Genomic_DNA"/>
</dbReference>
<dbReference type="KEGG" id="ovi:T265_04957"/>
<dbReference type="GeneID" id="20319139"/>
<evidence type="ECO:0000313" key="2">
    <source>
        <dbReference type="EMBL" id="KER28118.1"/>
    </source>
</evidence>
<dbReference type="AlphaFoldDB" id="A0A074ZL93"/>
<protein>
    <submittedName>
        <fullName evidence="2">Uncharacterized protein</fullName>
    </submittedName>
</protein>
<proteinExistence type="predicted"/>